<gene>
    <name evidence="3" type="ORF">BDP27DRAFT_1443076</name>
</gene>
<dbReference type="Pfam" id="PF24883">
    <property type="entry name" value="NPHP3_N"/>
    <property type="match status" value="1"/>
</dbReference>
<dbReference type="PANTHER" id="PTHR10039">
    <property type="entry name" value="AMELOGENIN"/>
    <property type="match status" value="1"/>
</dbReference>
<evidence type="ECO:0000313" key="4">
    <source>
        <dbReference type="Proteomes" id="UP000772434"/>
    </source>
</evidence>
<dbReference type="OrthoDB" id="163438at2759"/>
<evidence type="ECO:0000313" key="3">
    <source>
        <dbReference type="EMBL" id="KAF9075778.1"/>
    </source>
</evidence>
<dbReference type="EMBL" id="JADNRY010000008">
    <property type="protein sequence ID" value="KAF9075778.1"/>
    <property type="molecule type" value="Genomic_DNA"/>
</dbReference>
<dbReference type="InterPro" id="IPR056884">
    <property type="entry name" value="NPHP3-like_N"/>
</dbReference>
<organism evidence="3 4">
    <name type="scientific">Rhodocollybia butyracea</name>
    <dbReference type="NCBI Taxonomy" id="206335"/>
    <lineage>
        <taxon>Eukaryota</taxon>
        <taxon>Fungi</taxon>
        <taxon>Dikarya</taxon>
        <taxon>Basidiomycota</taxon>
        <taxon>Agaricomycotina</taxon>
        <taxon>Agaricomycetes</taxon>
        <taxon>Agaricomycetidae</taxon>
        <taxon>Agaricales</taxon>
        <taxon>Marasmiineae</taxon>
        <taxon>Omphalotaceae</taxon>
        <taxon>Rhodocollybia</taxon>
    </lineage>
</organism>
<dbReference type="Proteomes" id="UP000772434">
    <property type="component" value="Unassembled WGS sequence"/>
</dbReference>
<keyword evidence="1" id="KW-0677">Repeat</keyword>
<dbReference type="SUPFAM" id="SSF52540">
    <property type="entry name" value="P-loop containing nucleoside triphosphate hydrolases"/>
    <property type="match status" value="1"/>
</dbReference>
<sequence>MGSLHIAVTRVCLASMEKDKSDWGKYFAKVTIDDITCTTPSTYLSGWDGKKLTFKDTRSSSKLMIEVFKHHRVRSDKLVGTYETGVENLFTNLFTQSLKNEGKNIVGPLCSTSNNNLAHIELKVDADVSPDSAAMAAMIQRAKIYASRLQRSPGSAGRTAVSIIQTVDGLQLFLKLTRSVAKVHPYAEAAYNIVSLAYKAVLAQMQRDVNILALISIMDDIYHFVEEAEPLRRVESHNKIITRITQQTIECGYFISAYCSDNFLVRTVKHSMASTDTVIVNYGSKFNELKTALLNSAAINTEITVLCILETANRIETKVDLGDLAYANGARFHSSKRCLPGTRTKILTEIINWIDTPTPDGKRLFLLTGAAGTGKSAIAHSIAGHYCDLSRLGSSIFADLPYEPLTRSNLPVLLFPTIARDLADFDPQYQHRLWSIIESDKSLRRALDPVDQCEKLILTPFSSLSILGPIVIVIDGLDGCSNSLGLSQFLSVLAQREHDFPSNFRIIITARTDSRMLRYFNEAVAQTYHIDNMVWSAKYDLSQVLKFRLRSSLMPEQLNRFDDTVVSELVERSRGSFQWMVKACNTICDIEDNSPLLSPFERFQALFPNSRPPVQSDDSFYMQNLAVIYTERGASFIAQLKSVLGILLAARTPLTAPELKQIYDGSEGDAGIILNVLDAFLQNTAHLRMPIIPFHSSFYDFLQDPMRSGEFFVDVSVHRITLAKRCLQLLNDQLCFNICRLPSSYFPNSEIKDLPDRTEKHITPGLSYASQFWIQHLVMVPPTVKSFDRQVEVLLKTRFFFWLDALSILGHIEVAVAGLQDLVSLGSESVKDLASVALSFVQTFEPAIILSAPHIYLSGIRFWPLQNQESFEPRFTFPPISREALNTTQHFFTHTGHQPPFFQPASIYMFFMGYLDKCNSHAQRVK</sequence>
<dbReference type="Gene3D" id="3.40.50.300">
    <property type="entry name" value="P-loop containing nucleotide triphosphate hydrolases"/>
    <property type="match status" value="1"/>
</dbReference>
<comment type="caution">
    <text evidence="3">The sequence shown here is derived from an EMBL/GenBank/DDBJ whole genome shotgun (WGS) entry which is preliminary data.</text>
</comment>
<keyword evidence="4" id="KW-1185">Reference proteome</keyword>
<dbReference type="PANTHER" id="PTHR10039:SF14">
    <property type="entry name" value="NACHT DOMAIN-CONTAINING PROTEIN"/>
    <property type="match status" value="1"/>
</dbReference>
<dbReference type="AlphaFoldDB" id="A0A9P5Q6Z1"/>
<name>A0A9P5Q6Z1_9AGAR</name>
<proteinExistence type="predicted"/>
<accession>A0A9P5Q6Z1</accession>
<protein>
    <recommendedName>
        <fullName evidence="2">Nephrocystin 3-like N-terminal domain-containing protein</fullName>
    </recommendedName>
</protein>
<evidence type="ECO:0000259" key="2">
    <source>
        <dbReference type="Pfam" id="PF24883"/>
    </source>
</evidence>
<reference evidence="3" key="1">
    <citation type="submission" date="2020-11" db="EMBL/GenBank/DDBJ databases">
        <authorList>
            <consortium name="DOE Joint Genome Institute"/>
            <person name="Ahrendt S."/>
            <person name="Riley R."/>
            <person name="Andreopoulos W."/>
            <person name="Labutti K."/>
            <person name="Pangilinan J."/>
            <person name="Ruiz-Duenas F.J."/>
            <person name="Barrasa J.M."/>
            <person name="Sanchez-Garcia M."/>
            <person name="Camarero S."/>
            <person name="Miyauchi S."/>
            <person name="Serrano A."/>
            <person name="Linde D."/>
            <person name="Babiker R."/>
            <person name="Drula E."/>
            <person name="Ayuso-Fernandez I."/>
            <person name="Pacheco R."/>
            <person name="Padilla G."/>
            <person name="Ferreira P."/>
            <person name="Barriuso J."/>
            <person name="Kellner H."/>
            <person name="Castanera R."/>
            <person name="Alfaro M."/>
            <person name="Ramirez L."/>
            <person name="Pisabarro A.G."/>
            <person name="Kuo A."/>
            <person name="Tritt A."/>
            <person name="Lipzen A."/>
            <person name="He G."/>
            <person name="Yan M."/>
            <person name="Ng V."/>
            <person name="Cullen D."/>
            <person name="Martin F."/>
            <person name="Rosso M.-N."/>
            <person name="Henrissat B."/>
            <person name="Hibbett D."/>
            <person name="Martinez A.T."/>
            <person name="Grigoriev I.V."/>
        </authorList>
    </citation>
    <scope>NUCLEOTIDE SEQUENCE</scope>
    <source>
        <strain evidence="3">AH 40177</strain>
    </source>
</reference>
<feature type="domain" description="Nephrocystin 3-like N-terminal" evidence="2">
    <location>
        <begin position="349"/>
        <end position="511"/>
    </location>
</feature>
<evidence type="ECO:0000256" key="1">
    <source>
        <dbReference type="ARBA" id="ARBA00022737"/>
    </source>
</evidence>
<dbReference type="InterPro" id="IPR027417">
    <property type="entry name" value="P-loop_NTPase"/>
</dbReference>